<dbReference type="InParanoid" id="A0A3P7DB01"/>
<feature type="region of interest" description="Disordered" evidence="1">
    <location>
        <begin position="26"/>
        <end position="52"/>
    </location>
</feature>
<feature type="chain" id="PRO_5017947787" evidence="2">
    <location>
        <begin position="25"/>
        <end position="177"/>
    </location>
</feature>
<evidence type="ECO:0000256" key="2">
    <source>
        <dbReference type="SAM" id="SignalP"/>
    </source>
</evidence>
<dbReference type="OMA" id="MNTVEDG"/>
<accession>A0A3P7DB01</accession>
<organism evidence="3 4">
    <name type="scientific">Wuchereria bancrofti</name>
    <dbReference type="NCBI Taxonomy" id="6293"/>
    <lineage>
        <taxon>Eukaryota</taxon>
        <taxon>Metazoa</taxon>
        <taxon>Ecdysozoa</taxon>
        <taxon>Nematoda</taxon>
        <taxon>Chromadorea</taxon>
        <taxon>Rhabditida</taxon>
        <taxon>Spirurina</taxon>
        <taxon>Spiruromorpha</taxon>
        <taxon>Filarioidea</taxon>
        <taxon>Onchocercidae</taxon>
        <taxon>Wuchereria</taxon>
    </lineage>
</organism>
<dbReference type="OrthoDB" id="10566432at2759"/>
<dbReference type="AlphaFoldDB" id="A0A3P7DB01"/>
<feature type="compositionally biased region" description="Polar residues" evidence="1">
    <location>
        <begin position="40"/>
        <end position="50"/>
    </location>
</feature>
<reference evidence="3 4" key="1">
    <citation type="submission" date="2018-11" db="EMBL/GenBank/DDBJ databases">
        <authorList>
            <consortium name="Pathogen Informatics"/>
        </authorList>
    </citation>
    <scope>NUCLEOTIDE SEQUENCE [LARGE SCALE GENOMIC DNA]</scope>
</reference>
<feature type="signal peptide" evidence="2">
    <location>
        <begin position="1"/>
        <end position="24"/>
    </location>
</feature>
<evidence type="ECO:0000256" key="1">
    <source>
        <dbReference type="SAM" id="MobiDB-lite"/>
    </source>
</evidence>
<name>A0A3P7DB01_WUCBA</name>
<dbReference type="Proteomes" id="UP000270924">
    <property type="component" value="Unassembled WGS sequence"/>
</dbReference>
<proteinExistence type="predicted"/>
<keyword evidence="4" id="KW-1185">Reference proteome</keyword>
<evidence type="ECO:0000313" key="3">
    <source>
        <dbReference type="EMBL" id="VDM06741.1"/>
    </source>
</evidence>
<keyword evidence="2" id="KW-0732">Signal</keyword>
<feature type="compositionally biased region" description="Low complexity" evidence="1">
    <location>
        <begin position="84"/>
        <end position="104"/>
    </location>
</feature>
<feature type="compositionally biased region" description="Basic and acidic residues" evidence="1">
    <location>
        <begin position="27"/>
        <end position="38"/>
    </location>
</feature>
<evidence type="ECO:0000313" key="4">
    <source>
        <dbReference type="Proteomes" id="UP000270924"/>
    </source>
</evidence>
<sequence>MRGRGFRISILVALLLLAAIITEAENPGEKTPGKRDTDESSNTKNTTQLINKAEKIKVETAKVHATERAEINMADEEDVEEAEATQAQAADAEQFEETTNTVEVEAAEQKTTAQENGPEVAEDNDDLFTMEHLGLDIPVKSAVEALNMDVLKQMLLKKLTEKLGKYAKSNERKKKIS</sequence>
<feature type="compositionally biased region" description="Acidic residues" evidence="1">
    <location>
        <begin position="74"/>
        <end position="83"/>
    </location>
</feature>
<protein>
    <submittedName>
        <fullName evidence="3">Uncharacterized protein</fullName>
    </submittedName>
</protein>
<dbReference type="EMBL" id="UYWW01000012">
    <property type="protein sequence ID" value="VDM06741.1"/>
    <property type="molecule type" value="Genomic_DNA"/>
</dbReference>
<feature type="region of interest" description="Disordered" evidence="1">
    <location>
        <begin position="74"/>
        <end position="120"/>
    </location>
</feature>
<gene>
    <name evidence="3" type="ORF">WBA_LOCUS127</name>
</gene>